<keyword evidence="3" id="KW-0503">Monooxygenase</keyword>
<dbReference type="InterPro" id="IPR007138">
    <property type="entry name" value="ABM_dom"/>
</dbReference>
<keyword evidence="4" id="KW-1185">Reference proteome</keyword>
<dbReference type="Pfam" id="PF03992">
    <property type="entry name" value="ABM"/>
    <property type="match status" value="1"/>
</dbReference>
<feature type="transmembrane region" description="Helical" evidence="1">
    <location>
        <begin position="119"/>
        <end position="139"/>
    </location>
</feature>
<gene>
    <name evidence="3" type="ORF">FHP91_10020</name>
</gene>
<sequence>MSSPVVRVAHRRVRPQCAKAYEALVRGMFEDARQLPGFLGAELTPPLGDGNEYRVALKFATDADLERWNLSEARALWHTRLAPLADGDPEYHLLSGMEAWFVPPPVPSAHPPSRARMTVVTWLGIFPTVSLLLYVLGPVLAPLPFLLRTAILTAIVVPCMTYLVMPRLTRALRDWLQAGS</sequence>
<organism evidence="3 4">
    <name type="scientific">Denitromonas halophila</name>
    <dbReference type="NCBI Taxonomy" id="1629404"/>
    <lineage>
        <taxon>Bacteria</taxon>
        <taxon>Pseudomonadati</taxon>
        <taxon>Pseudomonadota</taxon>
        <taxon>Betaproteobacteria</taxon>
        <taxon>Rhodocyclales</taxon>
        <taxon>Zoogloeaceae</taxon>
        <taxon>Denitromonas</taxon>
    </lineage>
</organism>
<keyword evidence="3" id="KW-0560">Oxidoreductase</keyword>
<evidence type="ECO:0000259" key="2">
    <source>
        <dbReference type="PROSITE" id="PS51725"/>
    </source>
</evidence>
<keyword evidence="1" id="KW-1133">Transmembrane helix</keyword>
<dbReference type="InterPro" id="IPR038762">
    <property type="entry name" value="ABM_predict"/>
</dbReference>
<name>A0A557QWD2_9RHOO</name>
<feature type="domain" description="ABM" evidence="2">
    <location>
        <begin position="5"/>
        <end position="93"/>
    </location>
</feature>
<accession>A0A557QWD2</accession>
<keyword evidence="1" id="KW-0472">Membrane</keyword>
<keyword evidence="1" id="KW-0812">Transmembrane</keyword>
<dbReference type="EMBL" id="VMNK01000007">
    <property type="protein sequence ID" value="TVO57222.1"/>
    <property type="molecule type" value="Genomic_DNA"/>
</dbReference>
<feature type="transmembrane region" description="Helical" evidence="1">
    <location>
        <begin position="145"/>
        <end position="165"/>
    </location>
</feature>
<evidence type="ECO:0000313" key="3">
    <source>
        <dbReference type="EMBL" id="TVO57222.1"/>
    </source>
</evidence>
<dbReference type="PANTHER" id="PTHR40057:SF1">
    <property type="entry name" value="SLR1162 PROTEIN"/>
    <property type="match status" value="1"/>
</dbReference>
<proteinExistence type="predicted"/>
<dbReference type="PROSITE" id="PS51725">
    <property type="entry name" value="ABM"/>
    <property type="match status" value="1"/>
</dbReference>
<dbReference type="Gene3D" id="3.30.70.100">
    <property type="match status" value="1"/>
</dbReference>
<dbReference type="AlphaFoldDB" id="A0A557QWD2"/>
<reference evidence="3 4" key="1">
    <citation type="submission" date="2019-07" db="EMBL/GenBank/DDBJ databases">
        <title>The pathways for chlorine oxyanion respiration interact through the shared metabolite chlorate.</title>
        <authorList>
            <person name="Barnum T.P."/>
            <person name="Cheng Y."/>
            <person name="Hill K.A."/>
            <person name="Lucas L.N."/>
            <person name="Carlson H.K."/>
            <person name="Coates J.D."/>
        </authorList>
    </citation>
    <scope>NUCLEOTIDE SEQUENCE [LARGE SCALE GENOMIC DNA]</scope>
    <source>
        <strain evidence="3 4">SFB-3</strain>
    </source>
</reference>
<evidence type="ECO:0000313" key="4">
    <source>
        <dbReference type="Proteomes" id="UP000319502"/>
    </source>
</evidence>
<dbReference type="GO" id="GO:0004497">
    <property type="term" value="F:monooxygenase activity"/>
    <property type="evidence" value="ECO:0007669"/>
    <property type="project" value="UniProtKB-KW"/>
</dbReference>
<comment type="caution">
    <text evidence="3">The sequence shown here is derived from an EMBL/GenBank/DDBJ whole genome shotgun (WGS) entry which is preliminary data.</text>
</comment>
<dbReference type="SUPFAM" id="SSF54909">
    <property type="entry name" value="Dimeric alpha+beta barrel"/>
    <property type="match status" value="1"/>
</dbReference>
<dbReference type="InterPro" id="IPR011008">
    <property type="entry name" value="Dimeric_a/b-barrel"/>
</dbReference>
<dbReference type="PANTHER" id="PTHR40057">
    <property type="entry name" value="SLR1162 PROTEIN"/>
    <property type="match status" value="1"/>
</dbReference>
<evidence type="ECO:0000256" key="1">
    <source>
        <dbReference type="SAM" id="Phobius"/>
    </source>
</evidence>
<protein>
    <submittedName>
        <fullName evidence="3">Antibiotic biosynthesis monooxygenase</fullName>
    </submittedName>
</protein>
<dbReference type="Proteomes" id="UP000319502">
    <property type="component" value="Unassembled WGS sequence"/>
</dbReference>
<dbReference type="RefSeq" id="WP_144309461.1">
    <property type="nucleotide sequence ID" value="NZ_VMNK01000007.1"/>
</dbReference>
<dbReference type="OrthoDB" id="1494254at2"/>